<dbReference type="KEGG" id="buu:WS70_10800"/>
<reference evidence="1 2" key="1">
    <citation type="submission" date="2015-12" db="EMBL/GenBank/DDBJ databases">
        <title>Diversity of Burkholderia near neighbor genomes.</title>
        <authorList>
            <person name="Sahl J."/>
            <person name="Wagner D."/>
            <person name="Keim P."/>
        </authorList>
    </citation>
    <scope>NUCLEOTIDE SEQUENCE [LARGE SCALE GENOMIC DNA]</scope>
    <source>
        <strain evidence="1 2">BDU6</strain>
    </source>
</reference>
<accession>A0A1B4FF05</accession>
<sequence>MVANCIQISDDELDLVVLPDSELGDVAAFEARVAATSLKQLFRTSRAADILGLNIANTPAGHRLRWFDVTTARGETYWQSAAARDEGLALLADMAKWESSAREAQRRQAMFNSSRWSAHEPASAPRFRDLPTTPRIRLIGL</sequence>
<organism evidence="1 2">
    <name type="scientific">Burkholderia mayonis</name>
    <dbReference type="NCBI Taxonomy" id="1385591"/>
    <lineage>
        <taxon>Bacteria</taxon>
        <taxon>Pseudomonadati</taxon>
        <taxon>Pseudomonadota</taxon>
        <taxon>Betaproteobacteria</taxon>
        <taxon>Burkholderiales</taxon>
        <taxon>Burkholderiaceae</taxon>
        <taxon>Burkholderia</taxon>
        <taxon>pseudomallei group</taxon>
    </lineage>
</organism>
<dbReference type="Proteomes" id="UP000062519">
    <property type="component" value="Chromosome 1"/>
</dbReference>
<dbReference type="EMBL" id="CP013386">
    <property type="protein sequence ID" value="AOJ02254.1"/>
    <property type="molecule type" value="Genomic_DNA"/>
</dbReference>
<name>A0A1B4FF05_9BURK</name>
<protein>
    <submittedName>
        <fullName evidence="1">Uncharacterized protein</fullName>
    </submittedName>
</protein>
<evidence type="ECO:0000313" key="2">
    <source>
        <dbReference type="Proteomes" id="UP000062519"/>
    </source>
</evidence>
<dbReference type="AlphaFoldDB" id="A0A1B4FF05"/>
<gene>
    <name evidence="1" type="ORF">WS70_10800</name>
</gene>
<evidence type="ECO:0000313" key="1">
    <source>
        <dbReference type="EMBL" id="AOJ02254.1"/>
    </source>
</evidence>
<proteinExistence type="predicted"/>
<keyword evidence="2" id="KW-1185">Reference proteome</keyword>